<name>A0A7X1AZD1_9BACT</name>
<dbReference type="Proteomes" id="UP000525652">
    <property type="component" value="Unassembled WGS sequence"/>
</dbReference>
<reference evidence="1 2" key="1">
    <citation type="submission" date="2020-07" db="EMBL/GenBank/DDBJ databases">
        <authorList>
            <person name="Feng X."/>
        </authorList>
    </citation>
    <scope>NUCLEOTIDE SEQUENCE [LARGE SCALE GENOMIC DNA]</scope>
    <source>
        <strain evidence="1 2">JCM14086</strain>
    </source>
</reference>
<protein>
    <submittedName>
        <fullName evidence="1">Uncharacterized protein</fullName>
    </submittedName>
</protein>
<accession>A0A7X1AZD1</accession>
<dbReference type="AlphaFoldDB" id="A0A7X1AZD1"/>
<gene>
    <name evidence="1" type="ORF">H5P30_08100</name>
</gene>
<dbReference type="EMBL" id="JACHVA010000075">
    <property type="protein sequence ID" value="MBC2601738.1"/>
    <property type="molecule type" value="Genomic_DNA"/>
</dbReference>
<evidence type="ECO:0000313" key="2">
    <source>
        <dbReference type="Proteomes" id="UP000525652"/>
    </source>
</evidence>
<sequence length="77" mass="8057">MKFAVIEEGLRFRSVLMSSQGLAVIPNLGGFDSYGGRRMSLSEGHGVAGIGAYLDANPIPAPCAASILLCTITVKPY</sequence>
<dbReference type="RefSeq" id="WP_185692446.1">
    <property type="nucleotide sequence ID" value="NZ_JACHVA010000075.1"/>
</dbReference>
<keyword evidence="2" id="KW-1185">Reference proteome</keyword>
<organism evidence="1 2">
    <name type="scientific">Puniceicoccus vermicola</name>
    <dbReference type="NCBI Taxonomy" id="388746"/>
    <lineage>
        <taxon>Bacteria</taxon>
        <taxon>Pseudomonadati</taxon>
        <taxon>Verrucomicrobiota</taxon>
        <taxon>Opitutia</taxon>
        <taxon>Puniceicoccales</taxon>
        <taxon>Puniceicoccaceae</taxon>
        <taxon>Puniceicoccus</taxon>
    </lineage>
</organism>
<comment type="caution">
    <text evidence="1">The sequence shown here is derived from an EMBL/GenBank/DDBJ whole genome shotgun (WGS) entry which is preliminary data.</text>
</comment>
<proteinExistence type="predicted"/>
<evidence type="ECO:0000313" key="1">
    <source>
        <dbReference type="EMBL" id="MBC2601738.1"/>
    </source>
</evidence>